<protein>
    <submittedName>
        <fullName evidence="1">Uncharacterized protein</fullName>
    </submittedName>
</protein>
<dbReference type="Proteomes" id="UP001303046">
    <property type="component" value="Unassembled WGS sequence"/>
</dbReference>
<keyword evidence="2" id="KW-1185">Reference proteome</keyword>
<evidence type="ECO:0000313" key="1">
    <source>
        <dbReference type="EMBL" id="KAK6733459.1"/>
    </source>
</evidence>
<proteinExistence type="predicted"/>
<sequence>MYGHSRHDKLGEPLPLFVLLYAVDPDVKFLGRSSGANLGVKITNNDLVENIVFSVELLQLHIESFDFLLFPSLVLERKRWRSVGGVVSSRSADDVLLYHLG</sequence>
<gene>
    <name evidence="1" type="primary">Necator_chrII.g5086</name>
    <name evidence="1" type="ORF">RB195_017294</name>
</gene>
<organism evidence="1 2">
    <name type="scientific">Necator americanus</name>
    <name type="common">Human hookworm</name>
    <dbReference type="NCBI Taxonomy" id="51031"/>
    <lineage>
        <taxon>Eukaryota</taxon>
        <taxon>Metazoa</taxon>
        <taxon>Ecdysozoa</taxon>
        <taxon>Nematoda</taxon>
        <taxon>Chromadorea</taxon>
        <taxon>Rhabditida</taxon>
        <taxon>Rhabditina</taxon>
        <taxon>Rhabditomorpha</taxon>
        <taxon>Strongyloidea</taxon>
        <taxon>Ancylostomatidae</taxon>
        <taxon>Bunostominae</taxon>
        <taxon>Necator</taxon>
    </lineage>
</organism>
<dbReference type="EMBL" id="JAVFWL010000002">
    <property type="protein sequence ID" value="KAK6733459.1"/>
    <property type="molecule type" value="Genomic_DNA"/>
</dbReference>
<comment type="caution">
    <text evidence="1">The sequence shown here is derived from an EMBL/GenBank/DDBJ whole genome shotgun (WGS) entry which is preliminary data.</text>
</comment>
<name>A0ABR1C4K4_NECAM</name>
<evidence type="ECO:0000313" key="2">
    <source>
        <dbReference type="Proteomes" id="UP001303046"/>
    </source>
</evidence>
<accession>A0ABR1C4K4</accession>
<reference evidence="1 2" key="1">
    <citation type="submission" date="2023-08" db="EMBL/GenBank/DDBJ databases">
        <title>A Necator americanus chromosomal reference genome.</title>
        <authorList>
            <person name="Ilik V."/>
            <person name="Petrzelkova K.J."/>
            <person name="Pardy F."/>
            <person name="Fuh T."/>
            <person name="Niatou-Singa F.S."/>
            <person name="Gouil Q."/>
            <person name="Baker L."/>
            <person name="Ritchie M.E."/>
            <person name="Jex A.R."/>
            <person name="Gazzola D."/>
            <person name="Li H."/>
            <person name="Toshio Fujiwara R."/>
            <person name="Zhan B."/>
            <person name="Aroian R.V."/>
            <person name="Pafco B."/>
            <person name="Schwarz E.M."/>
        </authorList>
    </citation>
    <scope>NUCLEOTIDE SEQUENCE [LARGE SCALE GENOMIC DNA]</scope>
    <source>
        <strain evidence="1 2">Aroian</strain>
        <tissue evidence="1">Whole animal</tissue>
    </source>
</reference>